<dbReference type="SUPFAM" id="SSF46929">
    <property type="entry name" value="DNA helicase RuvA subunit, C-terminal domain"/>
    <property type="match status" value="1"/>
</dbReference>
<keyword evidence="8" id="KW-0067">ATP-binding</keyword>
<keyword evidence="4 6" id="KW-0233">DNA recombination</keyword>
<evidence type="ECO:0000256" key="4">
    <source>
        <dbReference type="ARBA" id="ARBA00023172"/>
    </source>
</evidence>
<evidence type="ECO:0000313" key="9">
    <source>
        <dbReference type="Proteomes" id="UP001236559"/>
    </source>
</evidence>
<dbReference type="SUPFAM" id="SSF47781">
    <property type="entry name" value="RuvA domain 2-like"/>
    <property type="match status" value="1"/>
</dbReference>
<evidence type="ECO:0000313" key="8">
    <source>
        <dbReference type="EMBL" id="MDQ0274131.1"/>
    </source>
</evidence>
<evidence type="ECO:0000256" key="6">
    <source>
        <dbReference type="HAMAP-Rule" id="MF_00031"/>
    </source>
</evidence>
<sequence length="199" mass="22320">MIELIIGKIEEINENSILVVNQGIGYCIFLNGRESKNLAIHEDIKIYTSMIVREDDISLYGFLSKDERKIFKLLITVSGIGPKVAMGIMSELTQNDLRNAILTSDINKLQSAPGVGKKTAQRIILELKDKISKINFENPLESFISNENDFDITSSDNEVVEALVSLGYNNNEVRNALRRIDANLPIEIQIKEALKIIGR</sequence>
<evidence type="ECO:0000256" key="1">
    <source>
        <dbReference type="ARBA" id="ARBA00022490"/>
    </source>
</evidence>
<name>A0ABU0ATM9_9FIRM</name>
<dbReference type="Gene3D" id="2.40.50.140">
    <property type="entry name" value="Nucleic acid-binding proteins"/>
    <property type="match status" value="1"/>
</dbReference>
<keyword evidence="5 6" id="KW-0234">DNA repair</keyword>
<dbReference type="GO" id="GO:0016787">
    <property type="term" value="F:hydrolase activity"/>
    <property type="evidence" value="ECO:0007669"/>
    <property type="project" value="UniProtKB-KW"/>
</dbReference>
<dbReference type="Gene3D" id="1.10.150.20">
    <property type="entry name" value="5' to 3' exonuclease, C-terminal subdomain"/>
    <property type="match status" value="1"/>
</dbReference>
<dbReference type="Pfam" id="PF14520">
    <property type="entry name" value="HHH_5"/>
    <property type="match status" value="1"/>
</dbReference>
<evidence type="ECO:0000256" key="2">
    <source>
        <dbReference type="ARBA" id="ARBA00022763"/>
    </source>
</evidence>
<dbReference type="InterPro" id="IPR000085">
    <property type="entry name" value="RuvA"/>
</dbReference>
<accession>A0ABU0ATM9</accession>
<comment type="similarity">
    <text evidence="6">Belongs to the RuvA family.</text>
</comment>
<dbReference type="Pfam" id="PF07499">
    <property type="entry name" value="RuvA_C"/>
    <property type="match status" value="1"/>
</dbReference>
<dbReference type="InterPro" id="IPR010994">
    <property type="entry name" value="RuvA_2-like"/>
</dbReference>
<organism evidence="8 9">
    <name type="scientific">Peptoniphilus koenoeneniae</name>
    <dbReference type="NCBI Taxonomy" id="507751"/>
    <lineage>
        <taxon>Bacteria</taxon>
        <taxon>Bacillati</taxon>
        <taxon>Bacillota</taxon>
        <taxon>Tissierellia</taxon>
        <taxon>Tissierellales</taxon>
        <taxon>Peptoniphilaceae</taxon>
        <taxon>Peptoniphilus</taxon>
    </lineage>
</organism>
<feature type="domain" description="UBA" evidence="7">
    <location>
        <begin position="154"/>
        <end position="184"/>
    </location>
</feature>
<dbReference type="Proteomes" id="UP001236559">
    <property type="component" value="Unassembled WGS sequence"/>
</dbReference>
<dbReference type="SUPFAM" id="SSF50249">
    <property type="entry name" value="Nucleic acid-binding proteins"/>
    <property type="match status" value="1"/>
</dbReference>
<dbReference type="HAMAP" id="MF_00031">
    <property type="entry name" value="DNA_HJ_migration_RuvA"/>
    <property type="match status" value="1"/>
</dbReference>
<evidence type="ECO:0000259" key="7">
    <source>
        <dbReference type="PROSITE" id="PS50030"/>
    </source>
</evidence>
<dbReference type="RefSeq" id="WP_023056307.1">
    <property type="nucleotide sequence ID" value="NZ_JAUSTN010000001.1"/>
</dbReference>
<keyword evidence="2 6" id="KW-0227">DNA damage</keyword>
<dbReference type="InterPro" id="IPR003583">
    <property type="entry name" value="Hlx-hairpin-Hlx_DNA-bd_motif"/>
</dbReference>
<comment type="caution">
    <text evidence="8">The sequence shown here is derived from an EMBL/GenBank/DDBJ whole genome shotgun (WGS) entry which is preliminary data.</text>
</comment>
<dbReference type="PROSITE" id="PS50030">
    <property type="entry name" value="UBA"/>
    <property type="match status" value="1"/>
</dbReference>
<evidence type="ECO:0000256" key="5">
    <source>
        <dbReference type="ARBA" id="ARBA00023204"/>
    </source>
</evidence>
<keyword evidence="3 6" id="KW-0238">DNA-binding</keyword>
<dbReference type="EMBL" id="JAUSTN010000001">
    <property type="protein sequence ID" value="MDQ0274131.1"/>
    <property type="molecule type" value="Genomic_DNA"/>
</dbReference>
<dbReference type="InterPro" id="IPR013849">
    <property type="entry name" value="DNA_helicase_Holl-junc_RuvA_I"/>
</dbReference>
<reference evidence="8 9" key="1">
    <citation type="submission" date="2023-07" db="EMBL/GenBank/DDBJ databases">
        <title>Genomic Encyclopedia of Type Strains, Phase IV (KMG-IV): sequencing the most valuable type-strain genomes for metagenomic binning, comparative biology and taxonomic classification.</title>
        <authorList>
            <person name="Goeker M."/>
        </authorList>
    </citation>
    <scope>NUCLEOTIDE SEQUENCE [LARGE SCALE GENOMIC DNA]</scope>
    <source>
        <strain evidence="8 9">DSM 22616</strain>
    </source>
</reference>
<dbReference type="Gene3D" id="1.10.8.10">
    <property type="entry name" value="DNA helicase RuvA subunit, C-terminal domain"/>
    <property type="match status" value="1"/>
</dbReference>
<dbReference type="Pfam" id="PF01330">
    <property type="entry name" value="RuvA_N"/>
    <property type="match status" value="1"/>
</dbReference>
<gene>
    <name evidence="6" type="primary">ruvA</name>
    <name evidence="8" type="ORF">J2S72_000127</name>
</gene>
<dbReference type="InterPro" id="IPR012340">
    <property type="entry name" value="NA-bd_OB-fold"/>
</dbReference>
<dbReference type="InterPro" id="IPR036267">
    <property type="entry name" value="RuvA_C_sf"/>
</dbReference>
<protein>
    <recommendedName>
        <fullName evidence="6">Holliday junction branch migration complex subunit RuvA</fullName>
    </recommendedName>
</protein>
<dbReference type="InterPro" id="IPR015940">
    <property type="entry name" value="UBA"/>
</dbReference>
<dbReference type="GO" id="GO:0003678">
    <property type="term" value="F:DNA helicase activity"/>
    <property type="evidence" value="ECO:0007669"/>
    <property type="project" value="UniProtKB-EC"/>
</dbReference>
<keyword evidence="8" id="KW-0378">Hydrolase</keyword>
<comment type="caution">
    <text evidence="6">Lacks conserved residue(s) required for the propagation of feature annotation.</text>
</comment>
<dbReference type="InterPro" id="IPR011114">
    <property type="entry name" value="RuvA_C"/>
</dbReference>
<keyword evidence="8" id="KW-0347">Helicase</keyword>
<comment type="domain">
    <text evidence="6">Has three domains with a flexible linker between the domains II and III and assumes an 'L' shape. Domain III is highly mobile and contacts RuvB.</text>
</comment>
<proteinExistence type="inferred from homology"/>
<feature type="region of interest" description="Domain III" evidence="6">
    <location>
        <begin position="153"/>
        <end position="199"/>
    </location>
</feature>
<comment type="function">
    <text evidence="6">The RuvA-RuvB-RuvC complex processes Holliday junction (HJ) DNA during genetic recombination and DNA repair, while the RuvA-RuvB complex plays an important role in the rescue of blocked DNA replication forks via replication fork reversal (RFR). RuvA specifically binds to HJ cruciform DNA, conferring on it an open structure. The RuvB hexamer acts as an ATP-dependent pump, pulling dsDNA into and through the RuvAB complex. HJ branch migration allows RuvC to scan DNA until it finds its consensus sequence, where it cleaves and resolves the cruciform DNA.</text>
</comment>
<dbReference type="SMART" id="SM00278">
    <property type="entry name" value="HhH1"/>
    <property type="match status" value="2"/>
</dbReference>
<evidence type="ECO:0000256" key="3">
    <source>
        <dbReference type="ARBA" id="ARBA00023125"/>
    </source>
</evidence>
<dbReference type="CDD" id="cd14332">
    <property type="entry name" value="UBA_RuvA_C"/>
    <property type="match status" value="1"/>
</dbReference>
<keyword evidence="1 6" id="KW-0963">Cytoplasm</keyword>
<keyword evidence="8" id="KW-0547">Nucleotide-binding</keyword>
<dbReference type="NCBIfam" id="TIGR00084">
    <property type="entry name" value="ruvA"/>
    <property type="match status" value="1"/>
</dbReference>
<comment type="subunit">
    <text evidence="6">Homotetramer. Forms an RuvA(8)-RuvB(12)-Holliday junction (HJ) complex. HJ DNA is sandwiched between 2 RuvA tetramers; dsDNA enters through RuvA and exits via RuvB. An RuvB hexamer assembles on each DNA strand where it exits the tetramer. Each RuvB hexamer is contacted by two RuvA subunits (via domain III) on 2 adjacent RuvB subunits; this complex drives branch migration. In the full resolvosome a probable DNA-RuvA(4)-RuvB(12)-RuvC(2) complex forms which resolves the HJ.</text>
</comment>
<comment type="subcellular location">
    <subcellularLocation>
        <location evidence="6">Cytoplasm</location>
    </subcellularLocation>
</comment>
<keyword evidence="9" id="KW-1185">Reference proteome</keyword>